<evidence type="ECO:0000313" key="2">
    <source>
        <dbReference type="Proteomes" id="UP000004682"/>
    </source>
</evidence>
<gene>
    <name evidence="1" type="ORF">A33K_18189</name>
</gene>
<reference evidence="2" key="1">
    <citation type="journal article" date="2012" name="J. Bacteriol.">
        <title>Revised Genome Sequence of Burkholderia thailandensis MSMB43 with Improved Annotation.</title>
        <authorList>
            <person name="Zhuo Y."/>
            <person name="Liu L."/>
            <person name="Wang Q."/>
            <person name="Liu X."/>
            <person name="Ren B."/>
            <person name="Liu M."/>
            <person name="Ni P."/>
            <person name="Cheng Y.Q."/>
            <person name="Zhang L."/>
        </authorList>
    </citation>
    <scope>NUCLEOTIDE SEQUENCE [LARGE SCALE GENOMIC DNA]</scope>
    <source>
        <strain evidence="2">MSMB43</strain>
    </source>
</reference>
<dbReference type="Proteomes" id="UP000004682">
    <property type="component" value="Unassembled WGS sequence"/>
</dbReference>
<evidence type="ECO:0000313" key="1">
    <source>
        <dbReference type="EMBL" id="EIP85239.1"/>
    </source>
</evidence>
<organism evidence="1 2">
    <name type="scientific">Burkholderia humptydooensis MSMB43</name>
    <dbReference type="NCBI Taxonomy" id="441157"/>
    <lineage>
        <taxon>Bacteria</taxon>
        <taxon>Pseudomonadati</taxon>
        <taxon>Pseudomonadota</taxon>
        <taxon>Betaproteobacteria</taxon>
        <taxon>Burkholderiales</taxon>
        <taxon>Burkholderiaceae</taxon>
        <taxon>Burkholderia</taxon>
        <taxon>pseudomallei group</taxon>
    </lineage>
</organism>
<dbReference type="EMBL" id="JH692068">
    <property type="protein sequence ID" value="EIP85239.1"/>
    <property type="molecule type" value="Genomic_DNA"/>
</dbReference>
<sequence>MEESDASLCRVAGKTVRAPASDTTSRHASTFVPAVATARLRRSVAEIHSALRRDEHSSTCRSIVSGQLHYRT</sequence>
<proteinExistence type="predicted"/>
<protein>
    <submittedName>
        <fullName evidence="1">Uncharacterized protein</fullName>
    </submittedName>
</protein>
<name>A0ABN0FZ18_9BURK</name>
<keyword evidence="2" id="KW-1185">Reference proteome</keyword>
<accession>A0ABN0FZ18</accession>